<dbReference type="Gene3D" id="2.10.25.10">
    <property type="entry name" value="Laminin"/>
    <property type="match status" value="1"/>
</dbReference>
<evidence type="ECO:0000313" key="5">
    <source>
        <dbReference type="Proteomes" id="UP000230423"/>
    </source>
</evidence>
<feature type="domain" description="TIL" evidence="3">
    <location>
        <begin position="48"/>
        <end position="103"/>
    </location>
</feature>
<dbReference type="Proteomes" id="UP000230423">
    <property type="component" value="Unassembled WGS sequence"/>
</dbReference>
<name>A0A2G9TI00_TELCI</name>
<dbReference type="AlphaFoldDB" id="A0A2G9TI00"/>
<protein>
    <submittedName>
        <fullName evidence="4">Trypsin Inhibitor like cysteine rich domain protein</fullName>
    </submittedName>
</protein>
<keyword evidence="1" id="KW-0722">Serine protease inhibitor</keyword>
<feature type="non-terminal residue" evidence="4">
    <location>
        <position position="1"/>
    </location>
</feature>
<proteinExistence type="predicted"/>
<keyword evidence="1" id="KW-0646">Protease inhibitor</keyword>
<dbReference type="GO" id="GO:0005576">
    <property type="term" value="C:extracellular region"/>
    <property type="evidence" value="ECO:0007669"/>
    <property type="project" value="InterPro"/>
</dbReference>
<keyword evidence="5" id="KW-1185">Reference proteome</keyword>
<dbReference type="CDD" id="cd19941">
    <property type="entry name" value="TIL"/>
    <property type="match status" value="1"/>
</dbReference>
<dbReference type="EMBL" id="KZ371072">
    <property type="protein sequence ID" value="PIO57587.1"/>
    <property type="molecule type" value="Genomic_DNA"/>
</dbReference>
<dbReference type="InterPro" id="IPR008197">
    <property type="entry name" value="WAP_dom"/>
</dbReference>
<evidence type="ECO:0000259" key="2">
    <source>
        <dbReference type="Pfam" id="PF00095"/>
    </source>
</evidence>
<dbReference type="InterPro" id="IPR002919">
    <property type="entry name" value="TIL_dom"/>
</dbReference>
<accession>A0A2G9TI00</accession>
<reference evidence="4 5" key="1">
    <citation type="submission" date="2015-09" db="EMBL/GenBank/DDBJ databases">
        <title>Draft genome of the parasitic nematode Teladorsagia circumcincta isolate WARC Sus (inbred).</title>
        <authorList>
            <person name="Mitreva M."/>
        </authorList>
    </citation>
    <scope>NUCLEOTIDE SEQUENCE [LARGE SCALE GENOMIC DNA]</scope>
    <source>
        <strain evidence="4 5">S</strain>
    </source>
</reference>
<dbReference type="GO" id="GO:0004867">
    <property type="term" value="F:serine-type endopeptidase inhibitor activity"/>
    <property type="evidence" value="ECO:0007669"/>
    <property type="project" value="UniProtKB-KW"/>
</dbReference>
<evidence type="ECO:0000259" key="3">
    <source>
        <dbReference type="Pfam" id="PF01826"/>
    </source>
</evidence>
<dbReference type="Pfam" id="PF01826">
    <property type="entry name" value="TIL"/>
    <property type="match status" value="1"/>
</dbReference>
<evidence type="ECO:0000256" key="1">
    <source>
        <dbReference type="ARBA" id="ARBA00022900"/>
    </source>
</evidence>
<evidence type="ECO:0000313" key="4">
    <source>
        <dbReference type="EMBL" id="PIO57587.1"/>
    </source>
</evidence>
<dbReference type="InterPro" id="IPR036084">
    <property type="entry name" value="Ser_inhib-like_sf"/>
</dbReference>
<sequence length="111" mass="11434">ASSQCPSVTVDVGGRSCATDADCPAEQRCCSPVIASLAVNPQRCTCPDPNAVWSACGSLCPEYCGQPGVPHCSSTCNAGCHCAPGYVKSRNDVTAPCVPRAQCQSFTNFTT</sequence>
<dbReference type="SUPFAM" id="SSF57567">
    <property type="entry name" value="Serine protease inhibitors"/>
    <property type="match status" value="1"/>
</dbReference>
<feature type="non-terminal residue" evidence="4">
    <location>
        <position position="111"/>
    </location>
</feature>
<dbReference type="Pfam" id="PF00095">
    <property type="entry name" value="WAP"/>
    <property type="match status" value="1"/>
</dbReference>
<dbReference type="OrthoDB" id="6236007at2759"/>
<feature type="domain" description="WAP" evidence="2">
    <location>
        <begin position="3"/>
        <end position="31"/>
    </location>
</feature>
<gene>
    <name evidence="4" type="ORF">TELCIR_20995</name>
</gene>
<organism evidence="4 5">
    <name type="scientific">Teladorsagia circumcincta</name>
    <name type="common">Brown stomach worm</name>
    <name type="synonym">Ostertagia circumcincta</name>
    <dbReference type="NCBI Taxonomy" id="45464"/>
    <lineage>
        <taxon>Eukaryota</taxon>
        <taxon>Metazoa</taxon>
        <taxon>Ecdysozoa</taxon>
        <taxon>Nematoda</taxon>
        <taxon>Chromadorea</taxon>
        <taxon>Rhabditida</taxon>
        <taxon>Rhabditina</taxon>
        <taxon>Rhabditomorpha</taxon>
        <taxon>Strongyloidea</taxon>
        <taxon>Trichostrongylidae</taxon>
        <taxon>Teladorsagia</taxon>
    </lineage>
</organism>